<sequence length="393" mass="44775">MRLQEMVPNVLLPKLKYLRVLSLPYGDFETLPNSIGQLIHLRYLDVSYTKIKELHESVCDLYNLQTLKLQWCARLTMLPSAMPNLINLRYLDIYGSGIKELPKGISKFNCLQFLSEFSVGKKKVGAQIGELGTLPDLGRRLSIDNLQYVVNAKDASKARLKDKKYVWYLELRWGTDTNIDDSQHERDILDQLQPHPSLESLYIIGYRGTRFPDWLGHASYHNMVDLLLSDCNYCCLLPSLGQLPHLREIYISGLGGLVIIGNEFYKNDDNSSLTTLFPSLEDLSFSDMPVWEEWSSFEGVGGDVFPRLIRLSLRNCPRLVRDLPHHLPALEDLSIEGCPNLVSSLPRAPAINMLMDSKLWQVLNCRSIRNRRNFHGRCAHSLISGSLLVKSSV</sequence>
<dbReference type="Pfam" id="PF25019">
    <property type="entry name" value="LRR_R13L1-DRL21"/>
    <property type="match status" value="1"/>
</dbReference>
<feature type="domain" description="R13L1/DRL21-like LRR repeat region" evidence="1">
    <location>
        <begin position="128"/>
        <end position="253"/>
    </location>
</feature>
<name>A0AAD7KWQ9_QUISA</name>
<dbReference type="AlphaFoldDB" id="A0AAD7KWQ9"/>
<dbReference type="SUPFAM" id="SSF52058">
    <property type="entry name" value="L domain-like"/>
    <property type="match status" value="1"/>
</dbReference>
<dbReference type="Gene3D" id="3.80.10.10">
    <property type="entry name" value="Ribonuclease Inhibitor"/>
    <property type="match status" value="1"/>
</dbReference>
<proteinExistence type="predicted"/>
<gene>
    <name evidence="2" type="ORF">O6P43_032178</name>
</gene>
<evidence type="ECO:0000313" key="2">
    <source>
        <dbReference type="EMBL" id="KAJ7947362.1"/>
    </source>
</evidence>
<reference evidence="2" key="1">
    <citation type="journal article" date="2023" name="Science">
        <title>Elucidation of the pathway for biosynthesis of saponin adjuvants from the soapbark tree.</title>
        <authorList>
            <person name="Reed J."/>
            <person name="Orme A."/>
            <person name="El-Demerdash A."/>
            <person name="Owen C."/>
            <person name="Martin L.B.B."/>
            <person name="Misra R.C."/>
            <person name="Kikuchi S."/>
            <person name="Rejzek M."/>
            <person name="Martin A.C."/>
            <person name="Harkess A."/>
            <person name="Leebens-Mack J."/>
            <person name="Louveau T."/>
            <person name="Stephenson M.J."/>
            <person name="Osbourn A."/>
        </authorList>
    </citation>
    <scope>NUCLEOTIDE SEQUENCE</scope>
    <source>
        <strain evidence="2">S10</strain>
    </source>
</reference>
<dbReference type="EMBL" id="JARAOO010000013">
    <property type="protein sequence ID" value="KAJ7947362.1"/>
    <property type="molecule type" value="Genomic_DNA"/>
</dbReference>
<evidence type="ECO:0000313" key="3">
    <source>
        <dbReference type="Proteomes" id="UP001163823"/>
    </source>
</evidence>
<accession>A0AAD7KWQ9</accession>
<comment type="caution">
    <text evidence="2">The sequence shown here is derived from an EMBL/GenBank/DDBJ whole genome shotgun (WGS) entry which is preliminary data.</text>
</comment>
<dbReference type="InterPro" id="IPR032675">
    <property type="entry name" value="LRR_dom_sf"/>
</dbReference>
<organism evidence="2 3">
    <name type="scientific">Quillaja saponaria</name>
    <name type="common">Soap bark tree</name>
    <dbReference type="NCBI Taxonomy" id="32244"/>
    <lineage>
        <taxon>Eukaryota</taxon>
        <taxon>Viridiplantae</taxon>
        <taxon>Streptophyta</taxon>
        <taxon>Embryophyta</taxon>
        <taxon>Tracheophyta</taxon>
        <taxon>Spermatophyta</taxon>
        <taxon>Magnoliopsida</taxon>
        <taxon>eudicotyledons</taxon>
        <taxon>Gunneridae</taxon>
        <taxon>Pentapetalae</taxon>
        <taxon>rosids</taxon>
        <taxon>fabids</taxon>
        <taxon>Fabales</taxon>
        <taxon>Quillajaceae</taxon>
        <taxon>Quillaja</taxon>
    </lineage>
</organism>
<keyword evidence="3" id="KW-1185">Reference proteome</keyword>
<protein>
    <submittedName>
        <fullName evidence="2">NB-ARC domain disease resistance protein</fullName>
    </submittedName>
</protein>
<dbReference type="PANTHER" id="PTHR47186:SF18">
    <property type="entry name" value="RX N-TERMINAL DOMAIN-CONTAINING PROTEIN"/>
    <property type="match status" value="1"/>
</dbReference>
<evidence type="ECO:0000259" key="1">
    <source>
        <dbReference type="Pfam" id="PF25019"/>
    </source>
</evidence>
<dbReference type="Proteomes" id="UP001163823">
    <property type="component" value="Chromosome 13"/>
</dbReference>
<dbReference type="KEGG" id="qsa:O6P43_032178"/>
<dbReference type="InterPro" id="IPR056789">
    <property type="entry name" value="LRR_R13L1-DRL21"/>
</dbReference>
<dbReference type="PANTHER" id="PTHR47186">
    <property type="entry name" value="LEUCINE-RICH REPEAT-CONTAINING PROTEIN 57"/>
    <property type="match status" value="1"/>
</dbReference>